<evidence type="ECO:0000313" key="4">
    <source>
        <dbReference type="Proteomes" id="UP000054498"/>
    </source>
</evidence>
<dbReference type="InterPro" id="IPR015655">
    <property type="entry name" value="PP2C"/>
</dbReference>
<feature type="domain" description="PPM-type phosphatase" evidence="2">
    <location>
        <begin position="112"/>
        <end position="403"/>
    </location>
</feature>
<dbReference type="PROSITE" id="PS51746">
    <property type="entry name" value="PPM_2"/>
    <property type="match status" value="1"/>
</dbReference>
<dbReference type="SMART" id="SM00332">
    <property type="entry name" value="PP2Cc"/>
    <property type="match status" value="1"/>
</dbReference>
<dbReference type="Gene3D" id="3.60.40.10">
    <property type="entry name" value="PPM-type phosphatase domain"/>
    <property type="match status" value="1"/>
</dbReference>
<dbReference type="GeneID" id="25727987"/>
<dbReference type="KEGG" id="mng:MNEG_1079"/>
<proteinExistence type="predicted"/>
<dbReference type="PANTHER" id="PTHR47992">
    <property type="entry name" value="PROTEIN PHOSPHATASE"/>
    <property type="match status" value="1"/>
</dbReference>
<dbReference type="Pfam" id="PF00481">
    <property type="entry name" value="PP2C"/>
    <property type="match status" value="1"/>
</dbReference>
<name>A0A0D2K9F5_9CHLO</name>
<dbReference type="STRING" id="145388.A0A0D2K9F5"/>
<reference evidence="3 4" key="1">
    <citation type="journal article" date="2013" name="BMC Genomics">
        <title>Reconstruction of the lipid metabolism for the microalga Monoraphidium neglectum from its genome sequence reveals characteristics suitable for biofuel production.</title>
        <authorList>
            <person name="Bogen C."/>
            <person name="Al-Dilaimi A."/>
            <person name="Albersmeier A."/>
            <person name="Wichmann J."/>
            <person name="Grundmann M."/>
            <person name="Rupp O."/>
            <person name="Lauersen K.J."/>
            <person name="Blifernez-Klassen O."/>
            <person name="Kalinowski J."/>
            <person name="Goesmann A."/>
            <person name="Mussgnug J.H."/>
            <person name="Kruse O."/>
        </authorList>
    </citation>
    <scope>NUCLEOTIDE SEQUENCE [LARGE SCALE GENOMIC DNA]</scope>
    <source>
        <strain evidence="3 4">SAG 48.87</strain>
    </source>
</reference>
<dbReference type="InterPro" id="IPR036457">
    <property type="entry name" value="PPM-type-like_dom_sf"/>
</dbReference>
<dbReference type="SUPFAM" id="SSF81606">
    <property type="entry name" value="PP2C-like"/>
    <property type="match status" value="1"/>
</dbReference>
<organism evidence="3 4">
    <name type="scientific">Monoraphidium neglectum</name>
    <dbReference type="NCBI Taxonomy" id="145388"/>
    <lineage>
        <taxon>Eukaryota</taxon>
        <taxon>Viridiplantae</taxon>
        <taxon>Chlorophyta</taxon>
        <taxon>core chlorophytes</taxon>
        <taxon>Chlorophyceae</taxon>
        <taxon>CS clade</taxon>
        <taxon>Sphaeropleales</taxon>
        <taxon>Selenastraceae</taxon>
        <taxon>Monoraphidium</taxon>
    </lineage>
</organism>
<dbReference type="RefSeq" id="XP_013905887.1">
    <property type="nucleotide sequence ID" value="XM_014050433.1"/>
</dbReference>
<dbReference type="OrthoDB" id="10264738at2759"/>
<dbReference type="EMBL" id="KK100321">
    <property type="protein sequence ID" value="KIZ06868.1"/>
    <property type="molecule type" value="Genomic_DNA"/>
</dbReference>
<gene>
    <name evidence="3" type="ORF">MNEG_1079</name>
</gene>
<dbReference type="InterPro" id="IPR001932">
    <property type="entry name" value="PPM-type_phosphatase-like_dom"/>
</dbReference>
<keyword evidence="4" id="KW-1185">Reference proteome</keyword>
<accession>A0A0D2K9F5</accession>
<evidence type="ECO:0000313" key="3">
    <source>
        <dbReference type="EMBL" id="KIZ06868.1"/>
    </source>
</evidence>
<feature type="region of interest" description="Disordered" evidence="1">
    <location>
        <begin position="93"/>
        <end position="122"/>
    </location>
</feature>
<dbReference type="CDD" id="cd00143">
    <property type="entry name" value="PP2Cc"/>
    <property type="match status" value="1"/>
</dbReference>
<evidence type="ECO:0000259" key="2">
    <source>
        <dbReference type="PROSITE" id="PS51746"/>
    </source>
</evidence>
<dbReference type="AlphaFoldDB" id="A0A0D2K9F5"/>
<protein>
    <recommendedName>
        <fullName evidence="2">PPM-type phosphatase domain-containing protein</fullName>
    </recommendedName>
</protein>
<dbReference type="GO" id="GO:0004722">
    <property type="term" value="F:protein serine/threonine phosphatase activity"/>
    <property type="evidence" value="ECO:0007669"/>
    <property type="project" value="InterPro"/>
</dbReference>
<sequence>MALPEGLDIGAFTSTGNRYGNLNQDYVQTEVWRPGPPPADAPHPAAAQAPPPPLLIGAVLDGHGLLGESAASAGGLSVVKELRRLITAATACATPTPAPTPAAPANGQPGPPSGPTAAAGRDGALERTPLHGLAHAAAAAAATRTLEAIPEAELCALVDAAFQTAHASALEIYDDPPRTASYPDSRTGAPAVYCLQSKDGLHMYGAPQGSRSAGPAWRPLECGATCTVALLQGGRLVVGNVGDSSAVLGSLDDEGGVRARLLTFQHCGLHPEEAARISEGYGATVRILPQDGYMAVSGGFWAGYQLSVTRALGHKHMETFGVLHKPSVTCVDLRPEDCCVVLASDGVWDVMDPSEVVNRCMDALTDGKSAAEAARQLVEDAVALAVGSPSGDADNTSAVVIALPASGV</sequence>
<dbReference type="Proteomes" id="UP000054498">
    <property type="component" value="Unassembled WGS sequence"/>
</dbReference>
<evidence type="ECO:0000256" key="1">
    <source>
        <dbReference type="SAM" id="MobiDB-lite"/>
    </source>
</evidence>